<dbReference type="Proteomes" id="UP001161017">
    <property type="component" value="Unassembled WGS sequence"/>
</dbReference>
<evidence type="ECO:0000313" key="1">
    <source>
        <dbReference type="EMBL" id="MDI1493530.1"/>
    </source>
</evidence>
<gene>
    <name evidence="1" type="ORF">OHK93_005320</name>
</gene>
<sequence length="195" mass="22167">MAAQPSQNQRKNKAKKLELTDGQRQLLLSAEIDDLDDSSLTDVKDDWLITVGPCLSLNSTSVSICMQKRREITAMPPTTCALDDNIADATKNDHVIIFDPATQTISSEKRSNLRGWKKYKAGRVPNKAHTLVIYNDRPAGESEIRLDFKSLSWNAWMRRHLGRCNDVYVLLGREEQLPEVSRRWTVQEIEVESAK</sequence>
<comment type="caution">
    <text evidence="1">The sequence shown here is derived from an EMBL/GenBank/DDBJ whole genome shotgun (WGS) entry which is preliminary data.</text>
</comment>
<dbReference type="EMBL" id="JAPUFD010000027">
    <property type="protein sequence ID" value="MDI1493530.1"/>
    <property type="molecule type" value="Genomic_DNA"/>
</dbReference>
<dbReference type="AlphaFoldDB" id="A0AA43U174"/>
<keyword evidence="2" id="KW-1185">Reference proteome</keyword>
<accession>A0AA43U174</accession>
<proteinExistence type="predicted"/>
<name>A0AA43U174_9LECA</name>
<evidence type="ECO:0000313" key="2">
    <source>
        <dbReference type="Proteomes" id="UP001161017"/>
    </source>
</evidence>
<reference evidence="1" key="1">
    <citation type="journal article" date="2023" name="Genome Biol. Evol.">
        <title>First Whole Genome Sequence and Flow Cytometry Genome Size Data for the Lichen-Forming Fungus Ramalina farinacea (Ascomycota).</title>
        <authorList>
            <person name="Llewellyn T."/>
            <person name="Mian S."/>
            <person name="Hill R."/>
            <person name="Leitch I.J."/>
            <person name="Gaya E."/>
        </authorList>
    </citation>
    <scope>NUCLEOTIDE SEQUENCE</scope>
    <source>
        <strain evidence="1">LIQ254RAFAR</strain>
    </source>
</reference>
<organism evidence="1 2">
    <name type="scientific">Ramalina farinacea</name>
    <dbReference type="NCBI Taxonomy" id="258253"/>
    <lineage>
        <taxon>Eukaryota</taxon>
        <taxon>Fungi</taxon>
        <taxon>Dikarya</taxon>
        <taxon>Ascomycota</taxon>
        <taxon>Pezizomycotina</taxon>
        <taxon>Lecanoromycetes</taxon>
        <taxon>OSLEUM clade</taxon>
        <taxon>Lecanoromycetidae</taxon>
        <taxon>Lecanorales</taxon>
        <taxon>Lecanorineae</taxon>
        <taxon>Ramalinaceae</taxon>
        <taxon>Ramalina</taxon>
    </lineage>
</organism>
<protein>
    <submittedName>
        <fullName evidence="1">Uncharacterized protein</fullName>
    </submittedName>
</protein>